<feature type="transmembrane region" description="Helical" evidence="1">
    <location>
        <begin position="128"/>
        <end position="150"/>
    </location>
</feature>
<keyword evidence="1" id="KW-0472">Membrane</keyword>
<keyword evidence="1" id="KW-0812">Transmembrane</keyword>
<dbReference type="PANTHER" id="PTHR23028:SF127">
    <property type="entry name" value="ACYL_TRANSF_3 DOMAIN-CONTAINING PROTEIN-RELATED"/>
    <property type="match status" value="1"/>
</dbReference>
<accession>A0A1I7UI26</accession>
<dbReference type="AlphaFoldDB" id="A0A1I7UI26"/>
<protein>
    <submittedName>
        <fullName evidence="4">Acyl_transf_3 domain-containing protein</fullName>
    </submittedName>
</protein>
<reference evidence="4" key="1">
    <citation type="submission" date="2016-11" db="UniProtKB">
        <authorList>
            <consortium name="WormBaseParasite"/>
        </authorList>
    </citation>
    <scope>IDENTIFICATION</scope>
</reference>
<evidence type="ECO:0000256" key="1">
    <source>
        <dbReference type="SAM" id="Phobius"/>
    </source>
</evidence>
<dbReference type="GO" id="GO:0000271">
    <property type="term" value="P:polysaccharide biosynthetic process"/>
    <property type="evidence" value="ECO:0007669"/>
    <property type="project" value="TreeGrafter"/>
</dbReference>
<sequence length="247" mass="29066">MDVFTHTWSLSVEVQFYVIVPFMFFIGYHFFTRFQIPYYFGLGMTAFLYTKSQNSSENTYQKLENGEKEDSMPEGTNETNKNPLLILIFLLASFVPIEIPSEILRPGITVMTGILMVSHRKSILESRILTYFGDISYSLYLIHWPIYAFWKSNYSQNDTWNTHLFIALAVSILLAMISYHFYEKFMKLGAPINVPDINEDPIYQEMRNRIDKLSEFVKYRIFIMHQVTRMIPAKVPEIVEAVKEKRI</sequence>
<dbReference type="WBParaSite" id="Csp11.Scaffold629.g9545.t2">
    <property type="protein sequence ID" value="Csp11.Scaffold629.g9545.t2"/>
    <property type="gene ID" value="Csp11.Scaffold629.g9545"/>
</dbReference>
<feature type="domain" description="Acyltransferase 3" evidence="2">
    <location>
        <begin position="106"/>
        <end position="179"/>
    </location>
</feature>
<dbReference type="Proteomes" id="UP000095282">
    <property type="component" value="Unplaced"/>
</dbReference>
<organism evidence="3 4">
    <name type="scientific">Caenorhabditis tropicalis</name>
    <dbReference type="NCBI Taxonomy" id="1561998"/>
    <lineage>
        <taxon>Eukaryota</taxon>
        <taxon>Metazoa</taxon>
        <taxon>Ecdysozoa</taxon>
        <taxon>Nematoda</taxon>
        <taxon>Chromadorea</taxon>
        <taxon>Rhabditida</taxon>
        <taxon>Rhabditina</taxon>
        <taxon>Rhabditomorpha</taxon>
        <taxon>Rhabditoidea</taxon>
        <taxon>Rhabditidae</taxon>
        <taxon>Peloderinae</taxon>
        <taxon>Caenorhabditis</taxon>
    </lineage>
</organism>
<evidence type="ECO:0000313" key="3">
    <source>
        <dbReference type="Proteomes" id="UP000095282"/>
    </source>
</evidence>
<dbReference type="STRING" id="1561998.A0A1I7UI26"/>
<evidence type="ECO:0000313" key="4">
    <source>
        <dbReference type="WBParaSite" id="Csp11.Scaffold629.g9545.t2"/>
    </source>
</evidence>
<feature type="transmembrane region" description="Helical" evidence="1">
    <location>
        <begin position="14"/>
        <end position="31"/>
    </location>
</feature>
<keyword evidence="1" id="KW-1133">Transmembrane helix</keyword>
<keyword evidence="3" id="KW-1185">Reference proteome</keyword>
<feature type="transmembrane region" description="Helical" evidence="1">
    <location>
        <begin position="162"/>
        <end position="182"/>
    </location>
</feature>
<dbReference type="GO" id="GO:0016020">
    <property type="term" value="C:membrane"/>
    <property type="evidence" value="ECO:0007669"/>
    <property type="project" value="TreeGrafter"/>
</dbReference>
<dbReference type="PANTHER" id="PTHR23028">
    <property type="entry name" value="ACETYLTRANSFERASE"/>
    <property type="match status" value="1"/>
</dbReference>
<evidence type="ECO:0000259" key="2">
    <source>
        <dbReference type="Pfam" id="PF01757"/>
    </source>
</evidence>
<proteinExistence type="predicted"/>
<name>A0A1I7UI26_9PELO</name>
<dbReference type="GO" id="GO:0016747">
    <property type="term" value="F:acyltransferase activity, transferring groups other than amino-acyl groups"/>
    <property type="evidence" value="ECO:0007669"/>
    <property type="project" value="InterPro"/>
</dbReference>
<dbReference type="InterPro" id="IPR002656">
    <property type="entry name" value="Acyl_transf_3_dom"/>
</dbReference>
<dbReference type="Pfam" id="PF01757">
    <property type="entry name" value="Acyl_transf_3"/>
    <property type="match status" value="1"/>
</dbReference>
<dbReference type="InterPro" id="IPR050879">
    <property type="entry name" value="Acyltransferase_3"/>
</dbReference>